<dbReference type="Proteomes" id="UP001207654">
    <property type="component" value="Unassembled WGS sequence"/>
</dbReference>
<dbReference type="SUPFAM" id="SSF53474">
    <property type="entry name" value="alpha/beta-Hydrolases"/>
    <property type="match status" value="1"/>
</dbReference>
<reference evidence="3 4" key="1">
    <citation type="submission" date="2022-11" db="EMBL/GenBank/DDBJ databases">
        <title>Minimal conservation of predation-associated metabolite biosynthetic gene clusters underscores biosynthetic potential of Myxococcota including descriptions for ten novel species: Archangium lansinium sp. nov., Myxococcus landrumus sp. nov., Nannocystis bai.</title>
        <authorList>
            <person name="Ahearne A."/>
            <person name="Stevens C."/>
            <person name="Phillips K."/>
        </authorList>
    </citation>
    <scope>NUCLEOTIDE SEQUENCE [LARGE SCALE GENOMIC DNA]</scope>
    <source>
        <strain evidence="3 4">MIWBW</strain>
    </source>
</reference>
<dbReference type="EMBL" id="JAPNKA010000001">
    <property type="protein sequence ID" value="MCY1081830.1"/>
    <property type="molecule type" value="Genomic_DNA"/>
</dbReference>
<dbReference type="PANTHER" id="PTHR48081:SF8">
    <property type="entry name" value="ALPHA_BETA HYDROLASE FOLD-3 DOMAIN-CONTAINING PROTEIN-RELATED"/>
    <property type="match status" value="1"/>
</dbReference>
<proteinExistence type="predicted"/>
<dbReference type="InterPro" id="IPR050300">
    <property type="entry name" value="GDXG_lipolytic_enzyme"/>
</dbReference>
<dbReference type="Pfam" id="PF07859">
    <property type="entry name" value="Abhydrolase_3"/>
    <property type="match status" value="1"/>
</dbReference>
<dbReference type="Gene3D" id="3.40.50.1820">
    <property type="entry name" value="alpha/beta hydrolase"/>
    <property type="match status" value="1"/>
</dbReference>
<dbReference type="PANTHER" id="PTHR48081">
    <property type="entry name" value="AB HYDROLASE SUPERFAMILY PROTEIN C4A8.06C"/>
    <property type="match status" value="1"/>
</dbReference>
<evidence type="ECO:0000259" key="2">
    <source>
        <dbReference type="Pfam" id="PF07859"/>
    </source>
</evidence>
<dbReference type="RefSeq" id="WP_267540415.1">
    <property type="nucleotide sequence ID" value="NZ_JAPNKA010000001.1"/>
</dbReference>
<keyword evidence="1 3" id="KW-0378">Hydrolase</keyword>
<feature type="domain" description="Alpha/beta hydrolase fold-3" evidence="2">
    <location>
        <begin position="89"/>
        <end position="296"/>
    </location>
</feature>
<evidence type="ECO:0000313" key="3">
    <source>
        <dbReference type="EMBL" id="MCY1081830.1"/>
    </source>
</evidence>
<gene>
    <name evidence="3" type="ORF">OV287_46025</name>
</gene>
<keyword evidence="4" id="KW-1185">Reference proteome</keyword>
<sequence>MQDKSKLQRPPFDPKLAELLPRLEGYVPVNMTTDRINEFRKMPMPSLAEQIGDRPVQCVDYTIPGYGGFELQVSVISRKDHVKPGPGIYHIHGGGMVMANRFAEASVLVDWAMKHDAVCVTVEYRLAPESPDPIPVEDCYAGLQWMDSHAEELRFDPERLVIFGGSGGGGLSAGTTLLARDRKGPKLIGQILQCPMLDDRNETISSYQYDGVGVWDRTSNLTAWTAVLGDRRGTDDVSIYAAPARATELGGLPPTFIDAGAAEVFRDEAVAYASAIWAAGGDAELHVWGGAFHGFYAIAPNSELARSCIAAREAWLERLLTR</sequence>
<accession>A0ABT4AJH6</accession>
<evidence type="ECO:0000256" key="1">
    <source>
        <dbReference type="ARBA" id="ARBA00022801"/>
    </source>
</evidence>
<evidence type="ECO:0000313" key="4">
    <source>
        <dbReference type="Proteomes" id="UP001207654"/>
    </source>
</evidence>
<protein>
    <submittedName>
        <fullName evidence="3">Alpha/beta hydrolase fold domain-containing protein</fullName>
    </submittedName>
</protein>
<dbReference type="InterPro" id="IPR013094">
    <property type="entry name" value="AB_hydrolase_3"/>
</dbReference>
<organism evidence="3 4">
    <name type="scientific">Archangium lansingense</name>
    <dbReference type="NCBI Taxonomy" id="2995310"/>
    <lineage>
        <taxon>Bacteria</taxon>
        <taxon>Pseudomonadati</taxon>
        <taxon>Myxococcota</taxon>
        <taxon>Myxococcia</taxon>
        <taxon>Myxococcales</taxon>
        <taxon>Cystobacterineae</taxon>
        <taxon>Archangiaceae</taxon>
        <taxon>Archangium</taxon>
    </lineage>
</organism>
<name>A0ABT4AJH6_9BACT</name>
<dbReference type="GO" id="GO:0016787">
    <property type="term" value="F:hydrolase activity"/>
    <property type="evidence" value="ECO:0007669"/>
    <property type="project" value="UniProtKB-KW"/>
</dbReference>
<comment type="caution">
    <text evidence="3">The sequence shown here is derived from an EMBL/GenBank/DDBJ whole genome shotgun (WGS) entry which is preliminary data.</text>
</comment>
<dbReference type="InterPro" id="IPR029058">
    <property type="entry name" value="AB_hydrolase_fold"/>
</dbReference>